<sequence length="147" mass="16486">MKLKLQRFGDDQAAVVDQSISNQWQGLFDLKKTKTAFGEKPVKSEKQVAAEEAWFTNAKAYAAKGWEREPPTPLNRLKLCDALWARYTVDPGPNTQDYMVWLKDTIALHLRSADPNDVLGDPGLRTMVWCFFGESGVKRLKAKAAAA</sequence>
<reference evidence="1" key="1">
    <citation type="submission" date="2018-10" db="EMBL/GenBank/DDBJ databases">
        <title>Iterative Subtractive Binning of Freshwater Chronoseries Metagenomes Recovers Nearly Complete Genomes from over Four Hundred Novel Species.</title>
        <authorList>
            <person name="Rodriguez-R L.M."/>
            <person name="Tsementzi D."/>
            <person name="Luo C."/>
            <person name="Konstantinidis K.T."/>
        </authorList>
    </citation>
    <scope>NUCLEOTIDE SEQUENCE</scope>
    <source>
        <strain evidence="1">WB7_6_001</strain>
    </source>
</reference>
<dbReference type="EMBL" id="RGET01000070">
    <property type="protein sequence ID" value="NBN88231.1"/>
    <property type="molecule type" value="Genomic_DNA"/>
</dbReference>
<evidence type="ECO:0000313" key="1">
    <source>
        <dbReference type="EMBL" id="NBN88231.1"/>
    </source>
</evidence>
<protein>
    <submittedName>
        <fullName evidence="1">Uncharacterized protein</fullName>
    </submittedName>
</protein>
<gene>
    <name evidence="1" type="ORF">EBV32_03980</name>
</gene>
<dbReference type="AlphaFoldDB" id="A0A964XS11"/>
<proteinExistence type="predicted"/>
<evidence type="ECO:0000313" key="2">
    <source>
        <dbReference type="Proteomes" id="UP000713222"/>
    </source>
</evidence>
<accession>A0A964XS11</accession>
<dbReference type="Proteomes" id="UP000713222">
    <property type="component" value="Unassembled WGS sequence"/>
</dbReference>
<organism evidence="1 2">
    <name type="scientific">Candidatus Fonsibacter lacus</name>
    <dbReference type="NCBI Taxonomy" id="2576439"/>
    <lineage>
        <taxon>Bacteria</taxon>
        <taxon>Pseudomonadati</taxon>
        <taxon>Pseudomonadota</taxon>
        <taxon>Alphaproteobacteria</taxon>
        <taxon>Candidatus Pelagibacterales</taxon>
        <taxon>Candidatus Pelagibacterales incertae sedis</taxon>
        <taxon>Candidatus Fonsibacter</taxon>
    </lineage>
</organism>
<comment type="caution">
    <text evidence="1">The sequence shown here is derived from an EMBL/GenBank/DDBJ whole genome shotgun (WGS) entry which is preliminary data.</text>
</comment>
<name>A0A964XS11_9PROT</name>